<gene>
    <name evidence="3" type="ORF">GGI25_005030</name>
</gene>
<evidence type="ECO:0000313" key="4">
    <source>
        <dbReference type="Proteomes" id="UP001151518"/>
    </source>
</evidence>
<dbReference type="Proteomes" id="UP001151518">
    <property type="component" value="Unassembled WGS sequence"/>
</dbReference>
<evidence type="ECO:0000256" key="1">
    <source>
        <dbReference type="SAM" id="MobiDB-lite"/>
    </source>
</evidence>
<dbReference type="OrthoDB" id="2507140at2759"/>
<feature type="region of interest" description="Disordered" evidence="1">
    <location>
        <begin position="116"/>
        <end position="166"/>
    </location>
</feature>
<dbReference type="EMBL" id="JANBTW010000079">
    <property type="protein sequence ID" value="KAJ2672658.1"/>
    <property type="molecule type" value="Genomic_DNA"/>
</dbReference>
<protein>
    <submittedName>
        <fullName evidence="3">Uncharacterized protein</fullName>
    </submittedName>
</protein>
<organism evidence="3 4">
    <name type="scientific">Coemansia spiralis</name>
    <dbReference type="NCBI Taxonomy" id="417178"/>
    <lineage>
        <taxon>Eukaryota</taxon>
        <taxon>Fungi</taxon>
        <taxon>Fungi incertae sedis</taxon>
        <taxon>Zoopagomycota</taxon>
        <taxon>Kickxellomycotina</taxon>
        <taxon>Kickxellomycetes</taxon>
        <taxon>Kickxellales</taxon>
        <taxon>Kickxellaceae</taxon>
        <taxon>Coemansia</taxon>
    </lineage>
</organism>
<name>A0A9W8KW39_9FUNG</name>
<feature type="signal peptide" evidence="2">
    <location>
        <begin position="1"/>
        <end position="17"/>
    </location>
</feature>
<dbReference type="AlphaFoldDB" id="A0A9W8KW39"/>
<proteinExistence type="predicted"/>
<comment type="caution">
    <text evidence="3">The sequence shown here is derived from an EMBL/GenBank/DDBJ whole genome shotgun (WGS) entry which is preliminary data.</text>
</comment>
<keyword evidence="2" id="KW-0732">Signal</keyword>
<sequence>MVHLGALYMVATAIALCQSILLPTRDPLANIPLLASTPSDGGKKACAAQNILDNCLSVQGVVFSMCSYSDWACKCQAQKALAGCFNNCPSDDARAAHEGQITVFCNAAKREEEEKSKTITPVSRSSATKHTVGEVATVRRVSRGSSSPSRESRDVSFSNESRASSHHGSAMAAAAAAVALGSLAIMI</sequence>
<feature type="compositionally biased region" description="Polar residues" evidence="1">
    <location>
        <begin position="118"/>
        <end position="129"/>
    </location>
</feature>
<evidence type="ECO:0000256" key="2">
    <source>
        <dbReference type="SAM" id="SignalP"/>
    </source>
</evidence>
<reference evidence="3" key="1">
    <citation type="submission" date="2022-07" db="EMBL/GenBank/DDBJ databases">
        <title>Phylogenomic reconstructions and comparative analyses of Kickxellomycotina fungi.</title>
        <authorList>
            <person name="Reynolds N.K."/>
            <person name="Stajich J.E."/>
            <person name="Barry K."/>
            <person name="Grigoriev I.V."/>
            <person name="Crous P."/>
            <person name="Smith M.E."/>
        </authorList>
    </citation>
    <scope>NUCLEOTIDE SEQUENCE</scope>
    <source>
        <strain evidence="3">NRRL 3115</strain>
    </source>
</reference>
<evidence type="ECO:0000313" key="3">
    <source>
        <dbReference type="EMBL" id="KAJ2672658.1"/>
    </source>
</evidence>
<accession>A0A9W8KW39</accession>
<feature type="chain" id="PRO_5040945090" evidence="2">
    <location>
        <begin position="18"/>
        <end position="187"/>
    </location>
</feature>